<keyword evidence="1" id="KW-0808">Transferase</keyword>
<dbReference type="SMART" id="SM00450">
    <property type="entry name" value="RHOD"/>
    <property type="match status" value="2"/>
</dbReference>
<feature type="domain" description="Rhodanese" evidence="4">
    <location>
        <begin position="16"/>
        <end position="134"/>
    </location>
</feature>
<accession>A0ABQ5MTA0</accession>
<dbReference type="SUPFAM" id="SSF52821">
    <property type="entry name" value="Rhodanese/Cell cycle control phosphatase"/>
    <property type="match status" value="2"/>
</dbReference>
<comment type="caution">
    <text evidence="5">The sequence shown here is derived from an EMBL/GenBank/DDBJ whole genome shotgun (WGS) entry which is preliminary data.</text>
</comment>
<dbReference type="InterPro" id="IPR001307">
    <property type="entry name" value="Thiosulphate_STrfase_CS"/>
</dbReference>
<protein>
    <submittedName>
        <fullName evidence="5">Sulfurtransferase</fullName>
    </submittedName>
</protein>
<dbReference type="InterPro" id="IPR036873">
    <property type="entry name" value="Rhodanese-like_dom_sf"/>
</dbReference>
<organism evidence="5 6">
    <name type="scientific">Arthrobacter mangrovi</name>
    <dbReference type="NCBI Taxonomy" id="2966350"/>
    <lineage>
        <taxon>Bacteria</taxon>
        <taxon>Bacillati</taxon>
        <taxon>Actinomycetota</taxon>
        <taxon>Actinomycetes</taxon>
        <taxon>Micrococcales</taxon>
        <taxon>Micrococcaceae</taxon>
        <taxon>Arthrobacter</taxon>
    </lineage>
</organism>
<dbReference type="RefSeq" id="WP_264794992.1">
    <property type="nucleotide sequence ID" value="NZ_BRVS01000005.1"/>
</dbReference>
<feature type="compositionally biased region" description="Basic and acidic residues" evidence="3">
    <location>
        <begin position="290"/>
        <end position="300"/>
    </location>
</feature>
<dbReference type="PROSITE" id="PS00380">
    <property type="entry name" value="RHODANESE_1"/>
    <property type="match status" value="1"/>
</dbReference>
<proteinExistence type="predicted"/>
<feature type="compositionally biased region" description="Basic and acidic residues" evidence="3">
    <location>
        <begin position="178"/>
        <end position="188"/>
    </location>
</feature>
<dbReference type="PANTHER" id="PTHR11364">
    <property type="entry name" value="THIOSULFATE SULFERTANSFERASE"/>
    <property type="match status" value="1"/>
</dbReference>
<evidence type="ECO:0000256" key="1">
    <source>
        <dbReference type="ARBA" id="ARBA00022679"/>
    </source>
</evidence>
<dbReference type="InterPro" id="IPR045078">
    <property type="entry name" value="TST/MPST-like"/>
</dbReference>
<evidence type="ECO:0000259" key="4">
    <source>
        <dbReference type="PROSITE" id="PS50206"/>
    </source>
</evidence>
<evidence type="ECO:0000313" key="5">
    <source>
        <dbReference type="EMBL" id="GLB66842.1"/>
    </source>
</evidence>
<dbReference type="InterPro" id="IPR001763">
    <property type="entry name" value="Rhodanese-like_dom"/>
</dbReference>
<feature type="domain" description="Rhodanese" evidence="4">
    <location>
        <begin position="162"/>
        <end position="273"/>
    </location>
</feature>
<reference evidence="5 6" key="1">
    <citation type="journal article" date="2023" name="Int. J. Syst. Evol. Microbiol.">
        <title>Arthrobacter mangrovi sp. nov., an actinobacterium isolated from the rhizosphere of a mangrove.</title>
        <authorList>
            <person name="Hamada M."/>
            <person name="Saitou S."/>
            <person name="Enomoto N."/>
            <person name="Nanri K."/>
            <person name="Hidaka K."/>
            <person name="Miura T."/>
            <person name="Tamura T."/>
        </authorList>
    </citation>
    <scope>NUCLEOTIDE SEQUENCE [LARGE SCALE GENOMIC DNA]</scope>
    <source>
        <strain evidence="5 6">NBRC 112813</strain>
    </source>
</reference>
<dbReference type="CDD" id="cd01449">
    <property type="entry name" value="TST_Repeat_2"/>
    <property type="match status" value="1"/>
</dbReference>
<dbReference type="PROSITE" id="PS50206">
    <property type="entry name" value="RHODANESE_3"/>
    <property type="match status" value="2"/>
</dbReference>
<keyword evidence="6" id="KW-1185">Reference proteome</keyword>
<evidence type="ECO:0000313" key="6">
    <source>
        <dbReference type="Proteomes" id="UP001209654"/>
    </source>
</evidence>
<dbReference type="EMBL" id="BRVS01000005">
    <property type="protein sequence ID" value="GLB66842.1"/>
    <property type="molecule type" value="Genomic_DNA"/>
</dbReference>
<dbReference type="PANTHER" id="PTHR11364:SF27">
    <property type="entry name" value="SULFURTRANSFERASE"/>
    <property type="match status" value="1"/>
</dbReference>
<name>A0ABQ5MTA0_9MICC</name>
<dbReference type="Proteomes" id="UP001209654">
    <property type="component" value="Unassembled WGS sequence"/>
</dbReference>
<evidence type="ECO:0000256" key="2">
    <source>
        <dbReference type="ARBA" id="ARBA00022737"/>
    </source>
</evidence>
<dbReference type="CDD" id="cd01448">
    <property type="entry name" value="TST_Repeat_1"/>
    <property type="match status" value="1"/>
</dbReference>
<keyword evidence="2" id="KW-0677">Repeat</keyword>
<evidence type="ECO:0000256" key="3">
    <source>
        <dbReference type="SAM" id="MobiDB-lite"/>
    </source>
</evidence>
<feature type="region of interest" description="Disordered" evidence="3">
    <location>
        <begin position="178"/>
        <end position="203"/>
    </location>
</feature>
<sequence>MKTLMDVPTLRDRMTSGARTVVLDVRWALGDRDGHKHYLEGHLPGAVFVDLETGLAAPGGQGLGRHPLPVAAAFEESAREWGINRDDTVVVYDDAGGQSAARLWWLLRDGGFERVFLLDGGLAAWRQEGLGLERGEELPCLGNVQLQPGNMPVLLLDDVAGFAADGVLLDARAGERYRGENEPVDPRAGHIPGALSAPTAENLDNDGRFLPADRLAARFRSIGVQAGKPVAVYCGSGISAAHEIAALAEAGITAALFPGSWSQWSQLGLPAATGGEPHGASAGTPAPGETRSHADSKLAG</sequence>
<feature type="region of interest" description="Disordered" evidence="3">
    <location>
        <begin position="268"/>
        <end position="300"/>
    </location>
</feature>
<dbReference type="Pfam" id="PF00581">
    <property type="entry name" value="Rhodanese"/>
    <property type="match status" value="2"/>
</dbReference>
<gene>
    <name evidence="5" type="ORF">AHIS1636_12810</name>
</gene>
<dbReference type="Gene3D" id="3.40.250.10">
    <property type="entry name" value="Rhodanese-like domain"/>
    <property type="match status" value="2"/>
</dbReference>